<gene>
    <name evidence="1" type="ORF">NC653_003299</name>
    <name evidence="2" type="ORF">NC653_003302</name>
    <name evidence="3" type="ORF">NC653_003306</name>
</gene>
<dbReference type="EMBL" id="JAQIZT010000001">
    <property type="protein sequence ID" value="KAJ7013600.1"/>
    <property type="molecule type" value="Genomic_DNA"/>
</dbReference>
<proteinExistence type="predicted"/>
<evidence type="ECO:0000313" key="1">
    <source>
        <dbReference type="EMBL" id="KAJ7013600.1"/>
    </source>
</evidence>
<reference evidence="1 4" key="1">
    <citation type="journal article" date="2023" name="Mol. Ecol. Resour.">
        <title>Chromosome-level genome assembly of a triploid poplar Populus alba 'Berolinensis'.</title>
        <authorList>
            <person name="Chen S."/>
            <person name="Yu Y."/>
            <person name="Wang X."/>
            <person name="Wang S."/>
            <person name="Zhang T."/>
            <person name="Zhou Y."/>
            <person name="He R."/>
            <person name="Meng N."/>
            <person name="Wang Y."/>
            <person name="Liu W."/>
            <person name="Liu Z."/>
            <person name="Liu J."/>
            <person name="Guo Q."/>
            <person name="Huang H."/>
            <person name="Sederoff R.R."/>
            <person name="Wang G."/>
            <person name="Qu G."/>
            <person name="Chen S."/>
        </authorList>
    </citation>
    <scope>NUCLEOTIDE SEQUENCE [LARGE SCALE GENOMIC DNA]</scope>
    <source>
        <strain evidence="1">SC-2020</strain>
    </source>
</reference>
<accession>A0AAD6RS83</accession>
<protein>
    <submittedName>
        <fullName evidence="1">Uncharacterized protein</fullName>
    </submittedName>
</protein>
<dbReference type="EMBL" id="JAQIZT010000001">
    <property type="protein sequence ID" value="KAJ7013604.1"/>
    <property type="molecule type" value="Genomic_DNA"/>
</dbReference>
<dbReference type="Proteomes" id="UP001164929">
    <property type="component" value="Chromosome 1"/>
</dbReference>
<dbReference type="EMBL" id="JAQIZT010000001">
    <property type="protein sequence ID" value="KAJ7013609.1"/>
    <property type="molecule type" value="Genomic_DNA"/>
</dbReference>
<organism evidence="1 4">
    <name type="scientific">Populus alba x Populus x berolinensis</name>
    <dbReference type="NCBI Taxonomy" id="444605"/>
    <lineage>
        <taxon>Eukaryota</taxon>
        <taxon>Viridiplantae</taxon>
        <taxon>Streptophyta</taxon>
        <taxon>Embryophyta</taxon>
        <taxon>Tracheophyta</taxon>
        <taxon>Spermatophyta</taxon>
        <taxon>Magnoliopsida</taxon>
        <taxon>eudicotyledons</taxon>
        <taxon>Gunneridae</taxon>
        <taxon>Pentapetalae</taxon>
        <taxon>rosids</taxon>
        <taxon>fabids</taxon>
        <taxon>Malpighiales</taxon>
        <taxon>Salicaceae</taxon>
        <taxon>Saliceae</taxon>
        <taxon>Populus</taxon>
    </lineage>
</organism>
<evidence type="ECO:0000313" key="2">
    <source>
        <dbReference type="EMBL" id="KAJ7013604.1"/>
    </source>
</evidence>
<name>A0AAD6RS83_9ROSI</name>
<evidence type="ECO:0000313" key="4">
    <source>
        <dbReference type="Proteomes" id="UP001164929"/>
    </source>
</evidence>
<evidence type="ECO:0000313" key="3">
    <source>
        <dbReference type="EMBL" id="KAJ7013609.1"/>
    </source>
</evidence>
<keyword evidence="4" id="KW-1185">Reference proteome</keyword>
<dbReference type="AlphaFoldDB" id="A0AAD6RS83"/>
<comment type="caution">
    <text evidence="1">The sequence shown here is derived from an EMBL/GenBank/DDBJ whole genome shotgun (WGS) entry which is preliminary data.</text>
</comment>
<sequence length="182" mass="20742">MCVGMCPIQELTLDHVYSFNGVGMEVHCSAQNLGTRELVRCQEIRLAMPSTAWEPLSSFGVSGDGWGPLIRRYKLEFLAVEDCPQISERGVQGAARYESFRQDLSWITGRKGIPKQMKLKRLTNYFPYMHIHNAGHLSPLLFKDLQFQKHKWFPVSFNLFSSAVLKDLDMNSVSEDGVNTRL</sequence>